<dbReference type="SUPFAM" id="SSF64288">
    <property type="entry name" value="Chorismate lyase-like"/>
    <property type="match status" value="1"/>
</dbReference>
<dbReference type="PROSITE" id="PS50949">
    <property type="entry name" value="HTH_GNTR"/>
    <property type="match status" value="1"/>
</dbReference>
<dbReference type="InterPro" id="IPR000524">
    <property type="entry name" value="Tscrpt_reg_HTH_GntR"/>
</dbReference>
<name>A0AAV3GII5_ENTFL</name>
<evidence type="ECO:0000313" key="5">
    <source>
        <dbReference type="EMBL" id="EJV14800.1"/>
    </source>
</evidence>
<dbReference type="InterPro" id="IPR028978">
    <property type="entry name" value="Chorismate_lyase_/UTRA_dom_sf"/>
</dbReference>
<keyword evidence="1" id="KW-0805">Transcription regulation</keyword>
<evidence type="ECO:0000256" key="3">
    <source>
        <dbReference type="ARBA" id="ARBA00023163"/>
    </source>
</evidence>
<dbReference type="SUPFAM" id="SSF46785">
    <property type="entry name" value="Winged helix' DNA-binding domain"/>
    <property type="match status" value="1"/>
</dbReference>
<dbReference type="Gene3D" id="3.40.1410.10">
    <property type="entry name" value="Chorismate lyase-like"/>
    <property type="match status" value="1"/>
</dbReference>
<proteinExistence type="predicted"/>
<evidence type="ECO:0000256" key="1">
    <source>
        <dbReference type="ARBA" id="ARBA00023015"/>
    </source>
</evidence>
<accession>A0AAV3GII5</accession>
<dbReference type="InterPro" id="IPR036390">
    <property type="entry name" value="WH_DNA-bd_sf"/>
</dbReference>
<dbReference type="Pfam" id="PF00392">
    <property type="entry name" value="GntR"/>
    <property type="match status" value="1"/>
</dbReference>
<sequence>MLGEDHMLPKYEIIKRDIIEKIESGEFSTGEKVYSEGDLKRKYNVSNTTVVKALNDLVNEGYLIRRQGEGTFVRKNLKHRKVFFSEKLSMSNNEKQKSVEETITLVSEEFTDKEIAQILGDKSGSKALLKLTQIALTNDFPWKIQNRYLFADKLRDDSVKRLIEGASLSDELGLQGNMANLPMTMEVSTILLTKDSDELEPLRIIRKSFGEEDSFSLFNIKRLIRGNDGVPIEYSQSFILSDFYQIEIISE</sequence>
<dbReference type="Gene3D" id="1.10.10.10">
    <property type="entry name" value="Winged helix-like DNA-binding domain superfamily/Winged helix DNA-binding domain"/>
    <property type="match status" value="1"/>
</dbReference>
<dbReference type="GO" id="GO:0003700">
    <property type="term" value="F:DNA-binding transcription factor activity"/>
    <property type="evidence" value="ECO:0007669"/>
    <property type="project" value="InterPro"/>
</dbReference>
<dbReference type="CDD" id="cd07377">
    <property type="entry name" value="WHTH_GntR"/>
    <property type="match status" value="1"/>
</dbReference>
<gene>
    <name evidence="5" type="ORF">HMPREF1336_02415</name>
</gene>
<dbReference type="InterPro" id="IPR036388">
    <property type="entry name" value="WH-like_DNA-bd_sf"/>
</dbReference>
<evidence type="ECO:0000256" key="2">
    <source>
        <dbReference type="ARBA" id="ARBA00023125"/>
    </source>
</evidence>
<dbReference type="GO" id="GO:0045892">
    <property type="term" value="P:negative regulation of DNA-templated transcription"/>
    <property type="evidence" value="ECO:0007669"/>
    <property type="project" value="TreeGrafter"/>
</dbReference>
<evidence type="ECO:0000259" key="4">
    <source>
        <dbReference type="PROSITE" id="PS50949"/>
    </source>
</evidence>
<dbReference type="SMART" id="SM00345">
    <property type="entry name" value="HTH_GNTR"/>
    <property type="match status" value="1"/>
</dbReference>
<dbReference type="InterPro" id="IPR050679">
    <property type="entry name" value="Bact_HTH_transcr_reg"/>
</dbReference>
<evidence type="ECO:0000313" key="6">
    <source>
        <dbReference type="Proteomes" id="UP000004117"/>
    </source>
</evidence>
<dbReference type="EMBL" id="ALZR01000086">
    <property type="protein sequence ID" value="EJV14800.1"/>
    <property type="molecule type" value="Genomic_DNA"/>
</dbReference>
<reference evidence="5 6" key="1">
    <citation type="submission" date="2012-04" db="EMBL/GenBank/DDBJ databases">
        <authorList>
            <person name="Weinstock G."/>
            <person name="Sodergren E."/>
            <person name="Lobos E.A."/>
            <person name="Fulton L."/>
            <person name="Fulton R."/>
            <person name="Courtney L."/>
            <person name="Fronick C."/>
            <person name="O'Laughlin M."/>
            <person name="Godfrey J."/>
            <person name="Wilson R.M."/>
            <person name="Miner T."/>
            <person name="Farmer C."/>
            <person name="Delehaunty K."/>
            <person name="Cordes M."/>
            <person name="Minx P."/>
            <person name="Tomlinson C."/>
            <person name="Chen J."/>
            <person name="Wollam A."/>
            <person name="Pepin K.H."/>
            <person name="Bhonagiri V."/>
            <person name="Zhang X."/>
            <person name="Suruliraj S."/>
            <person name="Warren W."/>
            <person name="Mitreva M."/>
            <person name="Mardis E.R."/>
            <person name="Wilson R.K."/>
        </authorList>
    </citation>
    <scope>NUCLEOTIDE SEQUENCE [LARGE SCALE GENOMIC DNA]</scope>
    <source>
        <strain evidence="5 6">ERV63</strain>
    </source>
</reference>
<feature type="domain" description="HTH gntR-type" evidence="4">
    <location>
        <begin position="8"/>
        <end position="76"/>
    </location>
</feature>
<keyword evidence="2" id="KW-0238">DNA-binding</keyword>
<dbReference type="PANTHER" id="PTHR44846">
    <property type="entry name" value="MANNOSYL-D-GLYCERATE TRANSPORT/METABOLISM SYSTEM REPRESSOR MNGR-RELATED"/>
    <property type="match status" value="1"/>
</dbReference>
<keyword evidence="3" id="KW-0804">Transcription</keyword>
<organism evidence="5 6">
    <name type="scientific">Enterococcus faecalis ERV63</name>
    <dbReference type="NCBI Taxonomy" id="1134793"/>
    <lineage>
        <taxon>Bacteria</taxon>
        <taxon>Bacillati</taxon>
        <taxon>Bacillota</taxon>
        <taxon>Bacilli</taxon>
        <taxon>Lactobacillales</taxon>
        <taxon>Enterococcaceae</taxon>
        <taxon>Enterococcus</taxon>
    </lineage>
</organism>
<protein>
    <submittedName>
        <fullName evidence="5">Transcriptional regulator, GntR family</fullName>
    </submittedName>
</protein>
<dbReference type="AlphaFoldDB" id="A0AAV3GII5"/>
<dbReference type="Proteomes" id="UP000004117">
    <property type="component" value="Unassembled WGS sequence"/>
</dbReference>
<dbReference type="PANTHER" id="PTHR44846:SF1">
    <property type="entry name" value="MANNOSYL-D-GLYCERATE TRANSPORT_METABOLISM SYSTEM REPRESSOR MNGR-RELATED"/>
    <property type="match status" value="1"/>
</dbReference>
<comment type="caution">
    <text evidence="5">The sequence shown here is derived from an EMBL/GenBank/DDBJ whole genome shotgun (WGS) entry which is preliminary data.</text>
</comment>
<dbReference type="GO" id="GO:0003677">
    <property type="term" value="F:DNA binding"/>
    <property type="evidence" value="ECO:0007669"/>
    <property type="project" value="UniProtKB-KW"/>
</dbReference>